<dbReference type="InterPro" id="IPR050401">
    <property type="entry name" value="Cyclic_nucleotide_synthase"/>
</dbReference>
<dbReference type="Gene3D" id="3.30.70.1230">
    <property type="entry name" value="Nucleotide cyclase"/>
    <property type="match status" value="1"/>
</dbReference>
<keyword evidence="9 11" id="KW-0456">Lyase</keyword>
<feature type="compositionally biased region" description="Polar residues" evidence="14">
    <location>
        <begin position="1433"/>
        <end position="1442"/>
    </location>
</feature>
<evidence type="ECO:0000256" key="13">
    <source>
        <dbReference type="SAM" id="Coils"/>
    </source>
</evidence>
<protein>
    <recommendedName>
        <fullName evidence="3 12">Guanylate cyclase</fullName>
        <ecNumber evidence="3 12">4.6.1.2</ecNumber>
    </recommendedName>
</protein>
<accession>A0A8D8VC13</accession>
<dbReference type="InterPro" id="IPR029787">
    <property type="entry name" value="Nucleotide_cyclase"/>
</dbReference>
<keyword evidence="5" id="KW-0547">Nucleotide-binding</keyword>
<feature type="region of interest" description="Disordered" evidence="14">
    <location>
        <begin position="1595"/>
        <end position="1677"/>
    </location>
</feature>
<feature type="compositionally biased region" description="Polar residues" evidence="14">
    <location>
        <begin position="1660"/>
        <end position="1674"/>
    </location>
</feature>
<comment type="catalytic activity">
    <reaction evidence="1 12">
        <text>GTP = 3',5'-cyclic GMP + diphosphate</text>
        <dbReference type="Rhea" id="RHEA:13665"/>
        <dbReference type="ChEBI" id="CHEBI:33019"/>
        <dbReference type="ChEBI" id="CHEBI:37565"/>
        <dbReference type="ChEBI" id="CHEBI:57746"/>
        <dbReference type="EC" id="4.6.1.2"/>
    </reaction>
</comment>
<dbReference type="SMART" id="SM00044">
    <property type="entry name" value="CYCc"/>
    <property type="match status" value="1"/>
</dbReference>
<feature type="compositionally biased region" description="Low complexity" evidence="14">
    <location>
        <begin position="1600"/>
        <end position="1612"/>
    </location>
</feature>
<feature type="compositionally biased region" description="Low complexity" evidence="14">
    <location>
        <begin position="456"/>
        <end position="466"/>
    </location>
</feature>
<feature type="coiled-coil region" evidence="13">
    <location>
        <begin position="1053"/>
        <end position="1080"/>
    </location>
</feature>
<comment type="subcellular location">
    <subcellularLocation>
        <location evidence="2">Membrane</location>
        <topology evidence="2">Single-pass membrane protein</topology>
    </subcellularLocation>
</comment>
<dbReference type="GO" id="GO:0004383">
    <property type="term" value="F:guanylate cyclase activity"/>
    <property type="evidence" value="ECO:0007669"/>
    <property type="project" value="UniProtKB-EC"/>
</dbReference>
<dbReference type="Pfam" id="PF07714">
    <property type="entry name" value="PK_Tyr_Ser-Thr"/>
    <property type="match status" value="1"/>
</dbReference>
<comment type="similarity">
    <text evidence="11">Belongs to the adenylyl cyclase class-4/guanylyl cyclase family.</text>
</comment>
<dbReference type="GO" id="GO:0005524">
    <property type="term" value="F:ATP binding"/>
    <property type="evidence" value="ECO:0007669"/>
    <property type="project" value="InterPro"/>
</dbReference>
<feature type="region of interest" description="Disordered" evidence="14">
    <location>
        <begin position="543"/>
        <end position="585"/>
    </location>
</feature>
<dbReference type="CDD" id="cd07302">
    <property type="entry name" value="CHD"/>
    <property type="match status" value="1"/>
</dbReference>
<evidence type="ECO:0000256" key="8">
    <source>
        <dbReference type="ARBA" id="ARBA00023180"/>
    </source>
</evidence>
<dbReference type="GO" id="GO:0004016">
    <property type="term" value="F:adenylate cyclase activity"/>
    <property type="evidence" value="ECO:0007669"/>
    <property type="project" value="TreeGrafter"/>
</dbReference>
<evidence type="ECO:0000256" key="5">
    <source>
        <dbReference type="ARBA" id="ARBA00022741"/>
    </source>
</evidence>
<dbReference type="PROSITE" id="PS50125">
    <property type="entry name" value="GUANYLATE_CYCLASE_2"/>
    <property type="match status" value="1"/>
</dbReference>
<sequence length="1865" mass="205932">MEKALLIKLFLFAFTTGFMPNEVSSPSASLEKLQESVSRSVGSFEKSPESVSRSSGSVEMLPELLHSNWSELVVMVENRFNCTELQSVRLLSTLIRSSRTVQYSEVCSSWLEMFRLIMNTSHQIPSSSSSRFVSTRPSSSLSSKVPLPSSSSSAVFVISVNSNCCHPLSVICRLNNLTCILSDCPGMGSLFLPRSLNQISQVISNCRNQIYSTSSITIVSAFDTGWWQELAYEFDSLSQANNVTVQHLIMSDRTSKGVDFARKISGKSSLLILFLPLDHLHVQPLLQSLPQSHPYNILLLHTSSRNMSWLSSKDVWMDELRRKMSILSLVIQDSLVTTFGESETQTVDFLNDANKDFDLLYRTIHGVVTSKLASNNHTLNRTQRAIPPNKTSFNSHLNVSHHKDLSSPQNKSSLFSLSDVLQNNPFWNNTSISSSPLPAVSPLSQYSNPHPPPSSSSPLSHNSNSPTRTQRLPPSSSSSPSPSAPTYARNNPSATPIQLSSTLATNDTTRNSSIPSLLLSFASLLPQSLVSSFFSSSSHVSSTTSHSSSNSSSSSAPSFLSSTSSLTPNGSSSSLSSPSSSSSNTTSLSSKVLTMFEWDESSSQWKATYLIELVVNSNSNQSKIHFLGAPSSQEKGETSVRHAHNGNTRMNCGRENCDEPETDLIWWIAPIVTFLVPVVIILLVSAFFLTLFRRQYSQTRFSKGPYKIILTPTDFVFPQLVDNLRVDDGMETMLCCWLQQLREFGGPPAQLLDKSHSTGAGVDKPDLLKGSIGSLQGVRSVGADSGQYDVNVMDRKARYNGDLVQMKPVPLHGHTIELKSKSVDLLLLLQGLRHENLNPFIGFLWDPSAPALVWEFCCRGSLEDVLVQDEIKLDWTFRLSLLTDLVRGMRYLHSVPHRLHGNLTSRNCVIDARWVLKITDYSLGSFYELQNLPPRQKTARELLWTAPELLRDQTLRVRGTQPGDVYSFGIIVQEVVVRGEPFCMLSLTPEDIIEKLKKPPPLIRPSVSKGAAPPEAINIMRQCWAEPPDMRPDFNEVSDLFKTLNQGRKVNFVDTMFQMLEKYSNNLEDLIRERTEQLDIEKKKTEQLLNRMLPSSVAEKLKLGMPVDPEEFREVTIYFSDIVGFTTISAYSTPFEVVDLLNDLYTCFDATINAYNVYKVETIGDAYMVVGGLPVRILDHADQIATMALDLLHHSGRFKIRHLPYTPLRLRIGLHTGPCCAGVVGLTMPRYCLFGDTVNTASRLESTGAPWRIHLSVDTKEKLDLVGDYELEYRGETELKGKGKMPTYWLLGKKGFYKELPTPPPIGHSHGLDENLILYGRTGPSTPIDFTSSEPHNNTTHSTSFHDNSVPGQSSKENSYPQHSRSPKSQGQNSSKILSQILSLDSTIEDTRQSNRKKYKYMKQNTFDSCFYADSRDETPGEILVDRIDNSNYVNQSNTTSGDSERKSDKAGISLGSPRYNSERIGEKLGISDRAGSPRISIDRVDEKLGITDRAGSPRISIDRVDEKVGICDRVGSPRFDSLRNSDRYSGEKVGYSPRLDVYPRQLDVYGRSHRRGSREGGSEDNHSNSSSEDISPSTNSLKIKLNNECDALVVDRNQKSCSPNSKDSSPSRNGMSRSGRKDSSPGREGTARNNNHVSEKGYSTIEECNEEDRGHSLRGSFSTSSTVNDQGGSMPSGGNVANIVNSNITSSVNNQMISISSAGNSNIFNSISNTSHSSNNLSVQSSAKRFNKCKSIDTSIDEIKYDLVGVSFVNSRSNTNISTICNVNANVTSGGTGSSVSGAGKRKFSIGTNGGSSAYGGNTGVESNVADLSKPYNLYRCLNQGNRYLKRQYSVDKPIMTSESSAAAVVEGNKSVVKIQIHRE</sequence>
<keyword evidence="10 12" id="KW-0141">cGMP biosynthesis</keyword>
<evidence type="ECO:0000256" key="7">
    <source>
        <dbReference type="ARBA" id="ARBA00023136"/>
    </source>
</evidence>
<feature type="region of interest" description="Disordered" evidence="14">
    <location>
        <begin position="1323"/>
        <end position="1375"/>
    </location>
</feature>
<feature type="chain" id="PRO_5034711046" description="Guanylate cyclase" evidence="15">
    <location>
        <begin position="18"/>
        <end position="1865"/>
    </location>
</feature>
<evidence type="ECO:0000313" key="18">
    <source>
        <dbReference type="EMBL" id="CAG6721074.1"/>
    </source>
</evidence>
<evidence type="ECO:0000256" key="11">
    <source>
        <dbReference type="RuleBase" id="RU000405"/>
    </source>
</evidence>
<keyword evidence="15" id="KW-0732">Signal</keyword>
<dbReference type="PROSITE" id="PS50011">
    <property type="entry name" value="PROTEIN_KINASE_DOM"/>
    <property type="match status" value="1"/>
</dbReference>
<feature type="region of interest" description="Disordered" evidence="14">
    <location>
        <begin position="379"/>
        <end position="411"/>
    </location>
</feature>
<evidence type="ECO:0000256" key="10">
    <source>
        <dbReference type="ARBA" id="ARBA00023293"/>
    </source>
</evidence>
<dbReference type="Gene3D" id="6.10.250.780">
    <property type="match status" value="1"/>
</dbReference>
<dbReference type="InterPro" id="IPR001054">
    <property type="entry name" value="A/G_cyclase"/>
</dbReference>
<name>A0A8D8VC13_9HEMI</name>
<dbReference type="InterPro" id="IPR011009">
    <property type="entry name" value="Kinase-like_dom_sf"/>
</dbReference>
<reference evidence="18" key="1">
    <citation type="submission" date="2021-05" db="EMBL/GenBank/DDBJ databases">
        <authorList>
            <person name="Alioto T."/>
            <person name="Alioto T."/>
            <person name="Gomez Garrido J."/>
        </authorList>
    </citation>
    <scope>NUCLEOTIDE SEQUENCE</scope>
</reference>
<dbReference type="PANTHER" id="PTHR11920:SF462">
    <property type="entry name" value="GUANYLATE CYCLASE"/>
    <property type="match status" value="1"/>
</dbReference>
<evidence type="ECO:0000256" key="12">
    <source>
        <dbReference type="RuleBase" id="RU003431"/>
    </source>
</evidence>
<feature type="compositionally biased region" description="Basic and acidic residues" evidence="14">
    <location>
        <begin position="1558"/>
        <end position="1567"/>
    </location>
</feature>
<feature type="domain" description="Guanylate cyclase" evidence="17">
    <location>
        <begin position="1116"/>
        <end position="1245"/>
    </location>
</feature>
<keyword evidence="6" id="KW-1133">Transmembrane helix</keyword>
<dbReference type="GO" id="GO:0007168">
    <property type="term" value="P:receptor guanylyl cyclase signaling pathway"/>
    <property type="evidence" value="ECO:0007669"/>
    <property type="project" value="TreeGrafter"/>
</dbReference>
<feature type="region of interest" description="Disordered" evidence="14">
    <location>
        <begin position="1552"/>
        <end position="1579"/>
    </location>
</feature>
<dbReference type="PROSITE" id="PS00452">
    <property type="entry name" value="GUANYLATE_CYCLASE_1"/>
    <property type="match status" value="1"/>
</dbReference>
<evidence type="ECO:0000259" key="16">
    <source>
        <dbReference type="PROSITE" id="PS50011"/>
    </source>
</evidence>
<evidence type="ECO:0000256" key="4">
    <source>
        <dbReference type="ARBA" id="ARBA00022692"/>
    </source>
</evidence>
<dbReference type="InterPro" id="IPR018297">
    <property type="entry name" value="A/G_cyclase_CS"/>
</dbReference>
<dbReference type="EC" id="4.6.1.2" evidence="3 12"/>
<evidence type="ECO:0000256" key="15">
    <source>
        <dbReference type="SAM" id="SignalP"/>
    </source>
</evidence>
<dbReference type="SUPFAM" id="SSF55073">
    <property type="entry name" value="Nucleotide cyclase"/>
    <property type="match status" value="1"/>
</dbReference>
<dbReference type="GO" id="GO:0005886">
    <property type="term" value="C:plasma membrane"/>
    <property type="evidence" value="ECO:0007669"/>
    <property type="project" value="TreeGrafter"/>
</dbReference>
<dbReference type="InterPro" id="IPR001245">
    <property type="entry name" value="Ser-Thr/Tyr_kinase_cat_dom"/>
</dbReference>
<evidence type="ECO:0000259" key="17">
    <source>
        <dbReference type="PROSITE" id="PS50125"/>
    </source>
</evidence>
<dbReference type="GO" id="GO:0004672">
    <property type="term" value="F:protein kinase activity"/>
    <property type="evidence" value="ECO:0007669"/>
    <property type="project" value="InterPro"/>
</dbReference>
<feature type="region of interest" description="Disordered" evidence="14">
    <location>
        <begin position="440"/>
        <end position="497"/>
    </location>
</feature>
<evidence type="ECO:0000256" key="1">
    <source>
        <dbReference type="ARBA" id="ARBA00001436"/>
    </source>
</evidence>
<keyword evidence="8" id="KW-0325">Glycoprotein</keyword>
<dbReference type="GO" id="GO:0001653">
    <property type="term" value="F:peptide receptor activity"/>
    <property type="evidence" value="ECO:0007669"/>
    <property type="project" value="TreeGrafter"/>
</dbReference>
<organism evidence="18">
    <name type="scientific">Cacopsylla melanoneura</name>
    <dbReference type="NCBI Taxonomy" id="428564"/>
    <lineage>
        <taxon>Eukaryota</taxon>
        <taxon>Metazoa</taxon>
        <taxon>Ecdysozoa</taxon>
        <taxon>Arthropoda</taxon>
        <taxon>Hexapoda</taxon>
        <taxon>Insecta</taxon>
        <taxon>Pterygota</taxon>
        <taxon>Neoptera</taxon>
        <taxon>Paraneoptera</taxon>
        <taxon>Hemiptera</taxon>
        <taxon>Sternorrhyncha</taxon>
        <taxon>Psylloidea</taxon>
        <taxon>Psyllidae</taxon>
        <taxon>Psyllinae</taxon>
        <taxon>Cacopsylla</taxon>
    </lineage>
</organism>
<dbReference type="Gene3D" id="1.10.510.10">
    <property type="entry name" value="Transferase(Phosphotransferase) domain 1"/>
    <property type="match status" value="1"/>
</dbReference>
<dbReference type="EMBL" id="HBUF01361574">
    <property type="protein sequence ID" value="CAG6721074.1"/>
    <property type="molecule type" value="Transcribed_RNA"/>
</dbReference>
<dbReference type="GO" id="GO:0035556">
    <property type="term" value="P:intracellular signal transduction"/>
    <property type="evidence" value="ECO:0007669"/>
    <property type="project" value="InterPro"/>
</dbReference>
<feature type="compositionally biased region" description="Low complexity" evidence="14">
    <location>
        <begin position="1568"/>
        <end position="1579"/>
    </location>
</feature>
<dbReference type="InterPro" id="IPR000719">
    <property type="entry name" value="Prot_kinase_dom"/>
</dbReference>
<dbReference type="FunFam" id="3.30.70.1230:FF:000039">
    <property type="entry name" value="Guanylate cyclase"/>
    <property type="match status" value="1"/>
</dbReference>
<keyword evidence="13" id="KW-0175">Coiled coil</keyword>
<feature type="signal peptide" evidence="15">
    <location>
        <begin position="1"/>
        <end position="17"/>
    </location>
</feature>
<keyword evidence="4" id="KW-0812">Transmembrane</keyword>
<evidence type="ECO:0000256" key="14">
    <source>
        <dbReference type="SAM" id="MobiDB-lite"/>
    </source>
</evidence>
<feature type="region of interest" description="Disordered" evidence="14">
    <location>
        <begin position="1433"/>
        <end position="1459"/>
    </location>
</feature>
<dbReference type="Pfam" id="PF00211">
    <property type="entry name" value="Guanylate_cyc"/>
    <property type="match status" value="1"/>
</dbReference>
<dbReference type="SUPFAM" id="SSF56112">
    <property type="entry name" value="Protein kinase-like (PK-like)"/>
    <property type="match status" value="1"/>
</dbReference>
<proteinExistence type="inferred from homology"/>
<evidence type="ECO:0000256" key="2">
    <source>
        <dbReference type="ARBA" id="ARBA00004167"/>
    </source>
</evidence>
<evidence type="ECO:0000256" key="9">
    <source>
        <dbReference type="ARBA" id="ARBA00023239"/>
    </source>
</evidence>
<keyword evidence="7" id="KW-0472">Membrane</keyword>
<dbReference type="PANTHER" id="PTHR11920">
    <property type="entry name" value="GUANYLYL CYCLASE"/>
    <property type="match status" value="1"/>
</dbReference>
<evidence type="ECO:0000256" key="3">
    <source>
        <dbReference type="ARBA" id="ARBA00012202"/>
    </source>
</evidence>
<feature type="domain" description="Protein kinase" evidence="16">
    <location>
        <begin position="775"/>
        <end position="1041"/>
    </location>
</feature>
<feature type="compositionally biased region" description="Polar residues" evidence="14">
    <location>
        <begin position="379"/>
        <end position="398"/>
    </location>
</feature>
<dbReference type="FunFam" id="1.10.510.10:FF:000801">
    <property type="entry name" value="Guanylate cyclase"/>
    <property type="match status" value="1"/>
</dbReference>
<evidence type="ECO:0000256" key="6">
    <source>
        <dbReference type="ARBA" id="ARBA00022989"/>
    </source>
</evidence>
<feature type="compositionally biased region" description="Polar residues" evidence="14">
    <location>
        <begin position="488"/>
        <end position="497"/>
    </location>
</feature>